<dbReference type="Gene3D" id="1.10.510.10">
    <property type="entry name" value="Transferase(Phosphotransferase) domain 1"/>
    <property type="match status" value="1"/>
</dbReference>
<dbReference type="OrthoDB" id="2449239at2759"/>
<feature type="compositionally biased region" description="Polar residues" evidence="9">
    <location>
        <begin position="425"/>
        <end position="442"/>
    </location>
</feature>
<comment type="catalytic activity">
    <reaction evidence="8">
        <text>L-seryl-[protein] + ATP = O-phospho-L-seryl-[protein] + ADP + H(+)</text>
        <dbReference type="Rhea" id="RHEA:17989"/>
        <dbReference type="Rhea" id="RHEA-COMP:9863"/>
        <dbReference type="Rhea" id="RHEA-COMP:11604"/>
        <dbReference type="ChEBI" id="CHEBI:15378"/>
        <dbReference type="ChEBI" id="CHEBI:29999"/>
        <dbReference type="ChEBI" id="CHEBI:30616"/>
        <dbReference type="ChEBI" id="CHEBI:83421"/>
        <dbReference type="ChEBI" id="CHEBI:456216"/>
        <dbReference type="EC" id="2.7.11.1"/>
    </reaction>
</comment>
<evidence type="ECO:0000256" key="7">
    <source>
        <dbReference type="ARBA" id="ARBA00047899"/>
    </source>
</evidence>
<evidence type="ECO:0000313" key="11">
    <source>
        <dbReference type="EMBL" id="CAG8592345.1"/>
    </source>
</evidence>
<keyword evidence="3" id="KW-0808">Transferase</keyword>
<organism evidence="11 12">
    <name type="scientific">Paraglomus brasilianum</name>
    <dbReference type="NCBI Taxonomy" id="144538"/>
    <lineage>
        <taxon>Eukaryota</taxon>
        <taxon>Fungi</taxon>
        <taxon>Fungi incertae sedis</taxon>
        <taxon>Mucoromycota</taxon>
        <taxon>Glomeromycotina</taxon>
        <taxon>Glomeromycetes</taxon>
        <taxon>Paraglomerales</taxon>
        <taxon>Paraglomeraceae</taxon>
        <taxon>Paraglomus</taxon>
    </lineage>
</organism>
<evidence type="ECO:0000256" key="4">
    <source>
        <dbReference type="ARBA" id="ARBA00022741"/>
    </source>
</evidence>
<dbReference type="InterPro" id="IPR000719">
    <property type="entry name" value="Prot_kinase_dom"/>
</dbReference>
<dbReference type="Proteomes" id="UP000789739">
    <property type="component" value="Unassembled WGS sequence"/>
</dbReference>
<feature type="region of interest" description="Disordered" evidence="9">
    <location>
        <begin position="425"/>
        <end position="462"/>
    </location>
</feature>
<dbReference type="InterPro" id="IPR050660">
    <property type="entry name" value="NEK_Ser/Thr_kinase"/>
</dbReference>
<dbReference type="SUPFAM" id="SSF56112">
    <property type="entry name" value="Protein kinase-like (PK-like)"/>
    <property type="match status" value="1"/>
</dbReference>
<proteinExistence type="predicted"/>
<protein>
    <recommendedName>
        <fullName evidence="1">non-specific serine/threonine protein kinase</fullName>
        <ecNumber evidence="1">2.7.11.1</ecNumber>
    </recommendedName>
</protein>
<comment type="catalytic activity">
    <reaction evidence="7">
        <text>L-threonyl-[protein] + ATP = O-phospho-L-threonyl-[protein] + ADP + H(+)</text>
        <dbReference type="Rhea" id="RHEA:46608"/>
        <dbReference type="Rhea" id="RHEA-COMP:11060"/>
        <dbReference type="Rhea" id="RHEA-COMP:11605"/>
        <dbReference type="ChEBI" id="CHEBI:15378"/>
        <dbReference type="ChEBI" id="CHEBI:30013"/>
        <dbReference type="ChEBI" id="CHEBI:30616"/>
        <dbReference type="ChEBI" id="CHEBI:61977"/>
        <dbReference type="ChEBI" id="CHEBI:456216"/>
        <dbReference type="EC" id="2.7.11.1"/>
    </reaction>
</comment>
<name>A0A9N9GA58_9GLOM</name>
<dbReference type="EMBL" id="CAJVPI010001063">
    <property type="protein sequence ID" value="CAG8592345.1"/>
    <property type="molecule type" value="Genomic_DNA"/>
</dbReference>
<dbReference type="GO" id="GO:0005524">
    <property type="term" value="F:ATP binding"/>
    <property type="evidence" value="ECO:0007669"/>
    <property type="project" value="UniProtKB-KW"/>
</dbReference>
<keyword evidence="5" id="KW-0418">Kinase</keyword>
<dbReference type="InterPro" id="IPR011009">
    <property type="entry name" value="Kinase-like_dom_sf"/>
</dbReference>
<dbReference type="GO" id="GO:0004674">
    <property type="term" value="F:protein serine/threonine kinase activity"/>
    <property type="evidence" value="ECO:0007669"/>
    <property type="project" value="UniProtKB-KW"/>
</dbReference>
<reference evidence="11" key="1">
    <citation type="submission" date="2021-06" db="EMBL/GenBank/DDBJ databases">
        <authorList>
            <person name="Kallberg Y."/>
            <person name="Tangrot J."/>
            <person name="Rosling A."/>
        </authorList>
    </citation>
    <scope>NUCLEOTIDE SEQUENCE</scope>
    <source>
        <strain evidence="11">BR232B</strain>
    </source>
</reference>
<accession>A0A9N9GA58</accession>
<dbReference type="PROSITE" id="PS00108">
    <property type="entry name" value="PROTEIN_KINASE_ST"/>
    <property type="match status" value="1"/>
</dbReference>
<comment type="caution">
    <text evidence="11">The sequence shown here is derived from an EMBL/GenBank/DDBJ whole genome shotgun (WGS) entry which is preliminary data.</text>
</comment>
<dbReference type="Pfam" id="PF00069">
    <property type="entry name" value="Pkinase"/>
    <property type="match status" value="1"/>
</dbReference>
<evidence type="ECO:0000256" key="3">
    <source>
        <dbReference type="ARBA" id="ARBA00022679"/>
    </source>
</evidence>
<evidence type="ECO:0000256" key="2">
    <source>
        <dbReference type="ARBA" id="ARBA00022527"/>
    </source>
</evidence>
<gene>
    <name evidence="11" type="ORF">PBRASI_LOCUS7192</name>
</gene>
<sequence>MSTFMVHQNSFGNASLEGDSSSRKAAGIVVLRDIEIGLKNAPKQKKGIAGLFHNRAKISATFELGNRKLETITVSLDEAKSAQWFEHMLLEVYPPTSTILSVVCFNANERGMNAIMGECRVDLTKYRILNDLFPVVVVENLNSHGEIVGQVRFQMVLMLPGPPRTLAQDVLASDLKGHRIAMAVIRNVKSHRMIRHDAHLEFSLSDPGDHEPGSTYTTYPFWKVSDRKWTRLICMDLVASGDVVLTVKCKTNPVAKPTSRTVVHIFSNIAVWSELSKGSFADGRGVNIGQAKFLEAGGAAGVAEIELSIHELATWDAILGDDRCYSFGPPERHMTMPPYSMDVNVSEDSGVGFRRPSNNERTMSSASNSMRYRLRDEPVGYPNNDVDYSLSRETSRTTLRSTTVPIDRRGTRPVMSHSGYNIPITSSPDHSTLPSPTASQICLPSPEVRPLDNQSTSYSNPVSPTSGAFIYRTDTMNTNSSYNTQFQQPMESAIGSLACKLYRIQAPLEFPRESVDPQHNLHRNRLYLAIHYCEQVAVVVKLFNSMSLWHNENKYLDELRGSHIVKWKGYSFEQGLNGYVSVTKYYDGKSLLAGADRYAAETAFKPIFESICKAVAFIHEKGVVHLDLKPSNIIFESRTSREIRICDFEFARPAGTEAAEMYFDHHLTPGFSAPELFQNHVVAEYSADVFSLGCIFYYITRRRPLFETEQDLKRPVLSPVDGEIQDEDAARLITSMLDRNPSARPTMQEVLQDPYFDAAYSHRFSQF</sequence>
<evidence type="ECO:0000256" key="6">
    <source>
        <dbReference type="ARBA" id="ARBA00022840"/>
    </source>
</evidence>
<dbReference type="EC" id="2.7.11.1" evidence="1"/>
<evidence type="ECO:0000256" key="5">
    <source>
        <dbReference type="ARBA" id="ARBA00022777"/>
    </source>
</evidence>
<dbReference type="SUPFAM" id="SSF49562">
    <property type="entry name" value="C2 domain (Calcium/lipid-binding domain, CaLB)"/>
    <property type="match status" value="1"/>
</dbReference>
<keyword evidence="12" id="KW-1185">Reference proteome</keyword>
<keyword evidence="4" id="KW-0547">Nucleotide-binding</keyword>
<evidence type="ECO:0000256" key="1">
    <source>
        <dbReference type="ARBA" id="ARBA00012513"/>
    </source>
</evidence>
<dbReference type="PANTHER" id="PTHR43671">
    <property type="entry name" value="SERINE/THREONINE-PROTEIN KINASE NEK"/>
    <property type="match status" value="1"/>
</dbReference>
<evidence type="ECO:0000313" key="12">
    <source>
        <dbReference type="Proteomes" id="UP000789739"/>
    </source>
</evidence>
<keyword evidence="6" id="KW-0067">ATP-binding</keyword>
<evidence type="ECO:0000256" key="8">
    <source>
        <dbReference type="ARBA" id="ARBA00048679"/>
    </source>
</evidence>
<dbReference type="PROSITE" id="PS50011">
    <property type="entry name" value="PROTEIN_KINASE_DOM"/>
    <property type="match status" value="1"/>
</dbReference>
<evidence type="ECO:0000256" key="9">
    <source>
        <dbReference type="SAM" id="MobiDB-lite"/>
    </source>
</evidence>
<feature type="domain" description="Protein kinase" evidence="10">
    <location>
        <begin position="486"/>
        <end position="756"/>
    </location>
</feature>
<dbReference type="InterPro" id="IPR008271">
    <property type="entry name" value="Ser/Thr_kinase_AS"/>
</dbReference>
<evidence type="ECO:0000259" key="10">
    <source>
        <dbReference type="PROSITE" id="PS50011"/>
    </source>
</evidence>
<keyword evidence="2" id="KW-0723">Serine/threonine-protein kinase</keyword>
<dbReference type="InterPro" id="IPR035892">
    <property type="entry name" value="C2_domain_sf"/>
</dbReference>
<dbReference type="PANTHER" id="PTHR43671:SF98">
    <property type="entry name" value="SERINE_THREONINE-PROTEIN KINASE NEK11"/>
    <property type="match status" value="1"/>
</dbReference>
<dbReference type="CDD" id="cd00180">
    <property type="entry name" value="PKc"/>
    <property type="match status" value="1"/>
</dbReference>
<dbReference type="SMART" id="SM00220">
    <property type="entry name" value="S_TKc"/>
    <property type="match status" value="1"/>
</dbReference>
<feature type="compositionally biased region" description="Polar residues" evidence="9">
    <location>
        <begin position="452"/>
        <end position="462"/>
    </location>
</feature>
<dbReference type="AlphaFoldDB" id="A0A9N9GA58"/>